<dbReference type="InterPro" id="IPR017905">
    <property type="entry name" value="ERV/ALR_sulphydryl_oxidase"/>
</dbReference>
<accession>A0A6C0EYN0</accession>
<dbReference type="PROSITE" id="PS51324">
    <property type="entry name" value="ERV_ALR"/>
    <property type="match status" value="1"/>
</dbReference>
<feature type="transmembrane region" description="Helical" evidence="7">
    <location>
        <begin position="124"/>
        <end position="141"/>
    </location>
</feature>
<dbReference type="InterPro" id="IPR036774">
    <property type="entry name" value="ERV/ALR_sulphydryl_oxid_sf"/>
</dbReference>
<evidence type="ECO:0000256" key="7">
    <source>
        <dbReference type="SAM" id="Phobius"/>
    </source>
</evidence>
<dbReference type="GO" id="GO:0050660">
    <property type="term" value="F:flavin adenine dinucleotide binding"/>
    <property type="evidence" value="ECO:0007669"/>
    <property type="project" value="TreeGrafter"/>
</dbReference>
<evidence type="ECO:0000256" key="2">
    <source>
        <dbReference type="ARBA" id="ARBA00012512"/>
    </source>
</evidence>
<name>A0A6C0EYN0_9ZZZZ</name>
<evidence type="ECO:0000256" key="5">
    <source>
        <dbReference type="ARBA" id="ARBA00023002"/>
    </source>
</evidence>
<dbReference type="EC" id="1.8.3.2" evidence="2"/>
<feature type="transmembrane region" description="Helical" evidence="7">
    <location>
        <begin position="12"/>
        <end position="30"/>
    </location>
</feature>
<dbReference type="PANTHER" id="PTHR12645">
    <property type="entry name" value="ALR/ERV"/>
    <property type="match status" value="1"/>
</dbReference>
<keyword evidence="7" id="KW-0812">Transmembrane</keyword>
<dbReference type="PANTHER" id="PTHR12645:SF0">
    <property type="entry name" value="FAD-LINKED SULFHYDRYL OXIDASE ALR"/>
    <property type="match status" value="1"/>
</dbReference>
<dbReference type="GO" id="GO:0016971">
    <property type="term" value="F:flavin-dependent sulfhydryl oxidase activity"/>
    <property type="evidence" value="ECO:0007669"/>
    <property type="project" value="InterPro"/>
</dbReference>
<keyword evidence="5" id="KW-0560">Oxidoreductase</keyword>
<proteinExistence type="predicted"/>
<keyword evidence="7" id="KW-1133">Transmembrane helix</keyword>
<keyword evidence="6" id="KW-1015">Disulfide bond</keyword>
<dbReference type="Pfam" id="PF04777">
    <property type="entry name" value="Evr1_Alr"/>
    <property type="match status" value="1"/>
</dbReference>
<evidence type="ECO:0000256" key="4">
    <source>
        <dbReference type="ARBA" id="ARBA00022827"/>
    </source>
</evidence>
<dbReference type="AlphaFoldDB" id="A0A6C0EYN0"/>
<organism evidence="9">
    <name type="scientific">viral metagenome</name>
    <dbReference type="NCBI Taxonomy" id="1070528"/>
    <lineage>
        <taxon>unclassified sequences</taxon>
        <taxon>metagenomes</taxon>
        <taxon>organismal metagenomes</taxon>
    </lineage>
</organism>
<keyword evidence="7" id="KW-0472">Membrane</keyword>
<dbReference type="Gene3D" id="1.20.120.310">
    <property type="entry name" value="ERV/ALR sulfhydryl oxidase domain"/>
    <property type="match status" value="1"/>
</dbReference>
<evidence type="ECO:0000256" key="6">
    <source>
        <dbReference type="ARBA" id="ARBA00023157"/>
    </source>
</evidence>
<dbReference type="SUPFAM" id="SSF69000">
    <property type="entry name" value="FAD-dependent thiol oxidase"/>
    <property type="match status" value="1"/>
</dbReference>
<keyword evidence="4" id="KW-0274">FAD</keyword>
<evidence type="ECO:0000256" key="1">
    <source>
        <dbReference type="ARBA" id="ARBA00001974"/>
    </source>
</evidence>
<dbReference type="GO" id="GO:0005739">
    <property type="term" value="C:mitochondrion"/>
    <property type="evidence" value="ECO:0007669"/>
    <property type="project" value="TreeGrafter"/>
</dbReference>
<dbReference type="EMBL" id="MN738963">
    <property type="protein sequence ID" value="QHT33330.1"/>
    <property type="molecule type" value="Genomic_DNA"/>
</dbReference>
<evidence type="ECO:0000313" key="9">
    <source>
        <dbReference type="EMBL" id="QHT33330.1"/>
    </source>
</evidence>
<keyword evidence="3" id="KW-0285">Flavoprotein</keyword>
<comment type="cofactor">
    <cofactor evidence="1">
        <name>FAD</name>
        <dbReference type="ChEBI" id="CHEBI:57692"/>
    </cofactor>
</comment>
<evidence type="ECO:0000256" key="3">
    <source>
        <dbReference type="ARBA" id="ARBA00022630"/>
    </source>
</evidence>
<reference evidence="9" key="1">
    <citation type="journal article" date="2020" name="Nature">
        <title>Giant virus diversity and host interactions through global metagenomics.</title>
        <authorList>
            <person name="Schulz F."/>
            <person name="Roux S."/>
            <person name="Paez-Espino D."/>
            <person name="Jungbluth S."/>
            <person name="Walsh D.A."/>
            <person name="Denef V.J."/>
            <person name="McMahon K.D."/>
            <person name="Konstantinidis K.T."/>
            <person name="Eloe-Fadrosh E.A."/>
            <person name="Kyrpides N.C."/>
            <person name="Woyke T."/>
        </authorList>
    </citation>
    <scope>NUCLEOTIDE SEQUENCE</scope>
    <source>
        <strain evidence="9">GVMAG-M-3300009161-34</strain>
    </source>
</reference>
<feature type="domain" description="ERV/ALR sulfhydryl oxidase" evidence="8">
    <location>
        <begin position="1"/>
        <end position="104"/>
    </location>
</feature>
<protein>
    <recommendedName>
        <fullName evidence="2">thiol oxidase</fullName>
        <ecNumber evidence="2">1.8.3.2</ecNumber>
    </recommendedName>
</protein>
<dbReference type="InterPro" id="IPR039799">
    <property type="entry name" value="ALR/ERV"/>
</dbReference>
<sequence>MVLDSKIWGPQYWFFLLTIAICYPIHPNDVTKKKYYELIQNFPLFIPDSKIGNRFSGLLDKYPVTPYLDSRDSFIKWVHFIHNRVNVLLKKDEIPLSQALKEYYNHYKPKALQIYEEKRYRRKLIFFVSLVLGVGAAYYLYKR</sequence>
<evidence type="ECO:0000259" key="8">
    <source>
        <dbReference type="PROSITE" id="PS51324"/>
    </source>
</evidence>